<feature type="region of interest" description="Disordered" evidence="1">
    <location>
        <begin position="27"/>
        <end position="60"/>
    </location>
</feature>
<keyword evidence="3" id="KW-1185">Reference proteome</keyword>
<accession>A0A2G9RI40</accession>
<proteinExistence type="predicted"/>
<dbReference type="EMBL" id="KV942411">
    <property type="protein sequence ID" value="PIO27559.1"/>
    <property type="molecule type" value="Genomic_DNA"/>
</dbReference>
<name>A0A2G9RI40_AQUCT</name>
<sequence length="60" mass="7020">MDVSSREESEYESGDDEEKERVARLKELADMLPKRRSQKKQSRPRKKMKIKDLLGMPAAL</sequence>
<feature type="compositionally biased region" description="Acidic residues" evidence="1">
    <location>
        <begin position="9"/>
        <end position="18"/>
    </location>
</feature>
<dbReference type="Proteomes" id="UP000228934">
    <property type="component" value="Unassembled WGS sequence"/>
</dbReference>
<dbReference type="AlphaFoldDB" id="A0A2G9RI40"/>
<feature type="compositionally biased region" description="Basic residues" evidence="1">
    <location>
        <begin position="34"/>
        <end position="49"/>
    </location>
</feature>
<feature type="region of interest" description="Disordered" evidence="1">
    <location>
        <begin position="1"/>
        <end position="20"/>
    </location>
</feature>
<protein>
    <submittedName>
        <fullName evidence="2">Uncharacterized protein</fullName>
    </submittedName>
</protein>
<organism evidence="2 3">
    <name type="scientific">Aquarana catesbeiana</name>
    <name type="common">American bullfrog</name>
    <name type="synonym">Rana catesbeiana</name>
    <dbReference type="NCBI Taxonomy" id="8400"/>
    <lineage>
        <taxon>Eukaryota</taxon>
        <taxon>Metazoa</taxon>
        <taxon>Chordata</taxon>
        <taxon>Craniata</taxon>
        <taxon>Vertebrata</taxon>
        <taxon>Euteleostomi</taxon>
        <taxon>Amphibia</taxon>
        <taxon>Batrachia</taxon>
        <taxon>Anura</taxon>
        <taxon>Neobatrachia</taxon>
        <taxon>Ranoidea</taxon>
        <taxon>Ranidae</taxon>
        <taxon>Aquarana</taxon>
    </lineage>
</organism>
<evidence type="ECO:0000256" key="1">
    <source>
        <dbReference type="SAM" id="MobiDB-lite"/>
    </source>
</evidence>
<evidence type="ECO:0000313" key="3">
    <source>
        <dbReference type="Proteomes" id="UP000228934"/>
    </source>
</evidence>
<reference evidence="3" key="1">
    <citation type="journal article" date="2017" name="Nat. Commun.">
        <title>The North American bullfrog draft genome provides insight into hormonal regulation of long noncoding RNA.</title>
        <authorList>
            <person name="Hammond S.A."/>
            <person name="Warren R.L."/>
            <person name="Vandervalk B.P."/>
            <person name="Kucuk E."/>
            <person name="Khan H."/>
            <person name="Gibb E.A."/>
            <person name="Pandoh P."/>
            <person name="Kirk H."/>
            <person name="Zhao Y."/>
            <person name="Jones M."/>
            <person name="Mungall A.J."/>
            <person name="Coope R."/>
            <person name="Pleasance S."/>
            <person name="Moore R.A."/>
            <person name="Holt R.A."/>
            <person name="Round J.M."/>
            <person name="Ohora S."/>
            <person name="Walle B.V."/>
            <person name="Veldhoen N."/>
            <person name="Helbing C.C."/>
            <person name="Birol I."/>
        </authorList>
    </citation>
    <scope>NUCLEOTIDE SEQUENCE [LARGE SCALE GENOMIC DNA]</scope>
</reference>
<gene>
    <name evidence="2" type="ORF">AB205_0016280</name>
</gene>
<evidence type="ECO:0000313" key="2">
    <source>
        <dbReference type="EMBL" id="PIO27559.1"/>
    </source>
</evidence>
<feature type="non-terminal residue" evidence="2">
    <location>
        <position position="60"/>
    </location>
</feature>